<dbReference type="AlphaFoldDB" id="A0A2X3BFR8"/>
<reference evidence="1 2" key="1">
    <citation type="submission" date="2018-06" db="EMBL/GenBank/DDBJ databases">
        <authorList>
            <consortium name="Pathogen Informatics"/>
            <person name="Doyle S."/>
        </authorList>
    </citation>
    <scope>NUCLEOTIDE SEQUENCE [LARGE SCALE GENOMIC DNA]</scope>
    <source>
        <strain evidence="1 2">NCTC13102</strain>
    </source>
</reference>
<dbReference type="EMBL" id="UAWL01000006">
    <property type="protein sequence ID" value="SQB99483.1"/>
    <property type="molecule type" value="Genomic_DNA"/>
</dbReference>
<name>A0A2X3BFR8_9HELI</name>
<evidence type="ECO:0000313" key="2">
    <source>
        <dbReference type="Proteomes" id="UP000250166"/>
    </source>
</evidence>
<gene>
    <name evidence="1" type="ORF">NCTC13102_01808</name>
</gene>
<dbReference type="Proteomes" id="UP000250166">
    <property type="component" value="Unassembled WGS sequence"/>
</dbReference>
<evidence type="ECO:0000313" key="1">
    <source>
        <dbReference type="EMBL" id="SQB99483.1"/>
    </source>
</evidence>
<protein>
    <submittedName>
        <fullName evidence="1">Uncharacterized protein</fullName>
    </submittedName>
</protein>
<sequence>MKKLLSWFGTFFCVLLLCLIGLIFTPIGNSISTPFAQTLLNLYAPFPLQIQELRIRFGKLSAKFRAQESLEIMINGTYSLGSFHLTAHAIDRTHDLNLTLQAFGTYNDYKLIARPTQSTQNIQYSHNAKSTQNLQNPKSTPKSSQNLQPINLLYLNAKGKFFKLESFECMGKNIALEYVLGFFGLQSDRRENVAFYIKKSDDRYIARAQILGFSLYDLVLHIDAKWELSQNTLTHTIALRSQNATYFIRATSNITTSNAPTKAIMYDASQTPLVELDIPQISTDTHQGIFQLKILKPFSPNPKTKPNTAYNINDSTHNDNLKFSGDFAYKAPQKATQSYQASALSLQQALLLNAQTDSFGGILALSLNHGIVKFKGENISLQKILLMMRTPDVLDALLRIDGTYNLEFYKGWLNLNSQQVSILGDDVLGLGDFALQAESKISGLRLDSRLWLTNPTKTLQATKCMIDFSRQTLEIEFAEPFMRLKGNFWNIWRDMRDPRADESF</sequence>
<organism evidence="1 2">
    <name type="scientific">Helicobacter fennelliae</name>
    <dbReference type="NCBI Taxonomy" id="215"/>
    <lineage>
        <taxon>Bacteria</taxon>
        <taxon>Pseudomonadati</taxon>
        <taxon>Campylobacterota</taxon>
        <taxon>Epsilonproteobacteria</taxon>
        <taxon>Campylobacterales</taxon>
        <taxon>Helicobacteraceae</taxon>
        <taxon>Helicobacter</taxon>
    </lineage>
</organism>
<dbReference type="RefSeq" id="WP_112058959.1">
    <property type="nucleotide sequence ID" value="NZ_UAWL01000006.1"/>
</dbReference>
<proteinExistence type="predicted"/>
<accession>A0A2X3BFR8</accession>